<accession>A0ACB8UPB7</accession>
<gene>
    <name evidence="1" type="ORF">LOY88_006726</name>
</gene>
<sequence length="263" mass="29369">MFCWSASFYPQPILNWQRRSTQGLAVDFPTTNVLGFICYAIYTAAFLYSPVIRQQYAARHPVSPEPSVRFNDFAFAAHAVVLSATVYTQFFPTIWGFKVSKHQKVSPAVAGIFCGCICAVAAVTLWVASNGGYDPSGWAWIDVIYTISYVKLVVTVIKYIPQAWVNYKRKSTVGWSIGQILLDLSGGILSILQLVIDSALQDDWSGITGNLIKLALGNVSIFFDLIFIVQHYILYPERNTAPKDDESFITAPLLVDNERRYGI</sequence>
<evidence type="ECO:0000313" key="1">
    <source>
        <dbReference type="EMBL" id="KAI2381608.1"/>
    </source>
</evidence>
<comment type="caution">
    <text evidence="1">The sequence shown here is derived from an EMBL/GenBank/DDBJ whole genome shotgun (WGS) entry which is preliminary data.</text>
</comment>
<organism evidence="1">
    <name type="scientific">Ophidiomyces ophidiicola</name>
    <dbReference type="NCBI Taxonomy" id="1387563"/>
    <lineage>
        <taxon>Eukaryota</taxon>
        <taxon>Fungi</taxon>
        <taxon>Dikarya</taxon>
        <taxon>Ascomycota</taxon>
        <taxon>Pezizomycotina</taxon>
        <taxon>Eurotiomycetes</taxon>
        <taxon>Eurotiomycetidae</taxon>
        <taxon>Onygenales</taxon>
        <taxon>Onygenaceae</taxon>
        <taxon>Ophidiomyces</taxon>
    </lineage>
</organism>
<name>A0ACB8UPB7_9EURO</name>
<dbReference type="EMBL" id="JALBCA010000197">
    <property type="protein sequence ID" value="KAI2381608.1"/>
    <property type="molecule type" value="Genomic_DNA"/>
</dbReference>
<protein>
    <submittedName>
        <fullName evidence="1">Uncharacterized protein</fullName>
    </submittedName>
</protein>
<reference evidence="1" key="1">
    <citation type="journal article" date="2022" name="bioRxiv">
        <title>Population genetic analysis of Ophidiomyces ophidiicola, the causative agent of snake fungal disease, indicates recent introductions to the USA.</title>
        <authorList>
            <person name="Ladner J.T."/>
            <person name="Palmer J.M."/>
            <person name="Ettinger C.L."/>
            <person name="Stajich J.E."/>
            <person name="Farrell T.M."/>
            <person name="Glorioso B.M."/>
            <person name="Lawson B."/>
            <person name="Price S.J."/>
            <person name="Stengle A.G."/>
            <person name="Grear D.A."/>
            <person name="Lorch J.M."/>
        </authorList>
    </citation>
    <scope>NUCLEOTIDE SEQUENCE</scope>
    <source>
        <strain evidence="1">NWHC 24266-5</strain>
    </source>
</reference>
<proteinExistence type="predicted"/>